<proteinExistence type="inferred from homology"/>
<dbReference type="PANTHER" id="PTHR43032:SF3">
    <property type="entry name" value="PROTEIN-METHIONINE-SULFOXIDE REDUCTASE CATALYTIC SUBUNIT MSRP"/>
    <property type="match status" value="1"/>
</dbReference>
<dbReference type="EMBL" id="LIBE01000487">
    <property type="protein sequence ID" value="KRO78728.1"/>
    <property type="molecule type" value="Genomic_DNA"/>
</dbReference>
<evidence type="ECO:0000313" key="8">
    <source>
        <dbReference type="Proteomes" id="UP000051547"/>
    </source>
</evidence>
<evidence type="ECO:0000256" key="4">
    <source>
        <dbReference type="ARBA" id="ARBA00023002"/>
    </source>
</evidence>
<reference evidence="7 8" key="1">
    <citation type="submission" date="2015-10" db="EMBL/GenBank/DDBJ databases">
        <title>Metagenome-Assembled Genomes uncover a global brackish microbiome.</title>
        <authorList>
            <person name="Hugerth L.W."/>
            <person name="Larsson J."/>
            <person name="Alneberg J."/>
            <person name="Lindh M.V."/>
            <person name="Legrand C."/>
            <person name="Pinhassi J."/>
            <person name="Andersson A.F."/>
        </authorList>
    </citation>
    <scope>NUCLEOTIDE SEQUENCE [LARGE SCALE GENOMIC DNA]</scope>
    <source>
        <strain evidence="7">BACL4 MAG-120920-bin41</strain>
    </source>
</reference>
<feature type="binding site" evidence="5">
    <location>
        <position position="158"/>
    </location>
    <ligand>
        <name>Mo-molybdopterin</name>
        <dbReference type="ChEBI" id="CHEBI:71302"/>
    </ligand>
    <ligandPart>
        <name>Mo</name>
        <dbReference type="ChEBI" id="CHEBI:28685"/>
    </ligandPart>
</feature>
<name>A0A0R2SVA1_9GAMM</name>
<protein>
    <recommendedName>
        <fullName evidence="5">Protein-methionine-sulfoxide reductase catalytic subunit MsrP</fullName>
        <ecNumber evidence="5">1.8.5.-</ecNumber>
    </recommendedName>
</protein>
<dbReference type="NCBIfam" id="NF003767">
    <property type="entry name" value="PRK05363.1"/>
    <property type="match status" value="1"/>
</dbReference>
<dbReference type="SUPFAM" id="SSF56524">
    <property type="entry name" value="Oxidoreductase molybdopterin-binding domain"/>
    <property type="match status" value="1"/>
</dbReference>
<feature type="binding site" evidence="5">
    <location>
        <begin position="259"/>
        <end position="261"/>
    </location>
    <ligand>
        <name>Mo-molybdopterin</name>
        <dbReference type="ChEBI" id="CHEBI:71302"/>
    </ligand>
</feature>
<dbReference type="InterPro" id="IPR022867">
    <property type="entry name" value="MsrP"/>
</dbReference>
<evidence type="ECO:0000256" key="3">
    <source>
        <dbReference type="ARBA" id="ARBA00022729"/>
    </source>
</evidence>
<dbReference type="GO" id="GO:0030091">
    <property type="term" value="P:protein repair"/>
    <property type="evidence" value="ECO:0007669"/>
    <property type="project" value="UniProtKB-UniRule"/>
</dbReference>
<dbReference type="Proteomes" id="UP000051547">
    <property type="component" value="Unassembled WGS sequence"/>
</dbReference>
<dbReference type="AlphaFoldDB" id="A0A0R2SVA1"/>
<comment type="subunit">
    <text evidence="5">Heterodimer of a catalytic subunit (MsrP) and a heme-binding subunit (MsrQ).</text>
</comment>
<feature type="binding site" evidence="5">
    <location>
        <begin position="103"/>
        <end position="104"/>
    </location>
    <ligand>
        <name>Mo-molybdopterin</name>
        <dbReference type="ChEBI" id="CHEBI:71302"/>
    </ligand>
</feature>
<feature type="binding site" evidence="5">
    <location>
        <position position="248"/>
    </location>
    <ligand>
        <name>Mo-molybdopterin</name>
        <dbReference type="ChEBI" id="CHEBI:71302"/>
    </ligand>
</feature>
<keyword evidence="4 5" id="KW-0560">Oxidoreductase</keyword>
<dbReference type="EC" id="1.8.5.-" evidence="5"/>
<sequence length="343" mass="39000">MLIKKPNDIAGSEITPHSVYKQRREFMKGAGLLVGGSLLPNLAGAQSGDALKARAPAGLKTSPAAPWLQDKFTSIARAPDVAPYFTDEALTPYEDVTRYNNFYEFGMDKADPSSNSGEFKSDPWSVEIAGEVGKPGVYALEDILKPHDLEERIYRLRCVEAWSMVIPWIGFPLADLIKRFEPTSKAKFIEFETIVDDESMPGIRSRFAIVRWPYREGLRMDEAMNPLTFMAVGLYGEHLPAQNGAPMRLVVPWKYGFKSIKSIVKINFRETMPNTTWVDLQAREYGFYANVNPAVHHPRWRQDMERRLPQTLFDRKVIPTQPFNGYGEQVASLYKGMDLSRYY</sequence>
<gene>
    <name evidence="5" type="primary">msrP</name>
    <name evidence="7" type="ORF">ABR72_08550</name>
</gene>
<comment type="caution">
    <text evidence="7">The sequence shown here is derived from an EMBL/GenBank/DDBJ whole genome shotgun (WGS) entry which is preliminary data.</text>
</comment>
<dbReference type="GO" id="GO:0016672">
    <property type="term" value="F:oxidoreductase activity, acting on a sulfur group of donors, quinone or similar compound as acceptor"/>
    <property type="evidence" value="ECO:0007669"/>
    <property type="project" value="UniProtKB-UniRule"/>
</dbReference>
<keyword evidence="2 5" id="KW-0479">Metal-binding</keyword>
<comment type="cofactor">
    <cofactor evidence="5">
        <name>Mo-molybdopterin</name>
        <dbReference type="ChEBI" id="CHEBI:71302"/>
    </cofactor>
    <text evidence="5">Binds 1 Mo-molybdopterin (Mo-MPT) cofactor per subunit.</text>
</comment>
<evidence type="ECO:0000259" key="6">
    <source>
        <dbReference type="Pfam" id="PF00174"/>
    </source>
</evidence>
<comment type="similarity">
    <text evidence="5">Belongs to the MsrP family.</text>
</comment>
<keyword evidence="3 5" id="KW-0732">Signal</keyword>
<keyword evidence="1 5" id="KW-0500">Molybdenum</keyword>
<comment type="catalytic activity">
    <reaction evidence="5">
        <text>L-methionyl-[protein] + a quinone + H2O = L-methionyl-(R)-S-oxide-[protein] + a quinol</text>
        <dbReference type="Rhea" id="RHEA:51296"/>
        <dbReference type="Rhea" id="RHEA-COMP:12313"/>
        <dbReference type="Rhea" id="RHEA-COMP:12314"/>
        <dbReference type="ChEBI" id="CHEBI:15377"/>
        <dbReference type="ChEBI" id="CHEBI:16044"/>
        <dbReference type="ChEBI" id="CHEBI:24646"/>
        <dbReference type="ChEBI" id="CHEBI:45764"/>
        <dbReference type="ChEBI" id="CHEBI:132124"/>
    </reaction>
</comment>
<evidence type="ECO:0000256" key="5">
    <source>
        <dbReference type="HAMAP-Rule" id="MF_01206"/>
    </source>
</evidence>
<dbReference type="PANTHER" id="PTHR43032">
    <property type="entry name" value="PROTEIN-METHIONINE-SULFOXIDE REDUCTASE"/>
    <property type="match status" value="1"/>
</dbReference>
<evidence type="ECO:0000313" key="7">
    <source>
        <dbReference type="EMBL" id="KRO78728.1"/>
    </source>
</evidence>
<comment type="function">
    <text evidence="5">Part of the MsrPQ system that repairs oxidized periplasmic proteins containing methionine sulfoxide residues (Met-O), using respiratory chain electrons. Thus protects these proteins from oxidative-stress damage caused by reactive species of oxygen and chlorine generated by the host defense mechanisms. MsrPQ is essential for the maintenance of envelope integrity under bleach stress, rescuing a wide series of structurally unrelated periplasmic proteins from methionine oxidation. The catalytic subunit MsrP is non-stereospecific, being able to reduce both (R-) and (S-) diastereoisomers of methionine sulfoxide.</text>
</comment>
<feature type="domain" description="Oxidoreductase molybdopterin-binding" evidence="6">
    <location>
        <begin position="120"/>
        <end position="277"/>
    </location>
</feature>
<dbReference type="InterPro" id="IPR000572">
    <property type="entry name" value="OxRdtase_Mopterin-bd_dom"/>
</dbReference>
<feature type="binding site" evidence="5">
    <location>
        <position position="193"/>
    </location>
    <ligand>
        <name>Mo-molybdopterin</name>
        <dbReference type="ChEBI" id="CHEBI:71302"/>
    </ligand>
</feature>
<feature type="binding site" evidence="5">
    <location>
        <position position="100"/>
    </location>
    <ligand>
        <name>Mo-molybdopterin</name>
        <dbReference type="ChEBI" id="CHEBI:71302"/>
    </ligand>
</feature>
<dbReference type="Pfam" id="PF00174">
    <property type="entry name" value="Oxidored_molyb"/>
    <property type="match status" value="1"/>
</dbReference>
<feature type="binding site" evidence="5">
    <location>
        <position position="243"/>
    </location>
    <ligand>
        <name>Mo-molybdopterin</name>
        <dbReference type="ChEBI" id="CHEBI:71302"/>
    </ligand>
</feature>
<dbReference type="Gene3D" id="3.90.420.10">
    <property type="entry name" value="Oxidoreductase, molybdopterin-binding domain"/>
    <property type="match status" value="1"/>
</dbReference>
<organism evidence="7 8">
    <name type="scientific">OM182 bacterium BACL3 MAG-120920-bin41</name>
    <dbReference type="NCBI Taxonomy" id="1655580"/>
    <lineage>
        <taxon>Bacteria</taxon>
        <taxon>Pseudomonadati</taxon>
        <taxon>Pseudomonadota</taxon>
        <taxon>Gammaproteobacteria</taxon>
        <taxon>OMG group</taxon>
        <taxon>OM182 clade</taxon>
    </lineage>
</organism>
<evidence type="ECO:0000256" key="2">
    <source>
        <dbReference type="ARBA" id="ARBA00022723"/>
    </source>
</evidence>
<dbReference type="GO" id="GO:0043546">
    <property type="term" value="F:molybdopterin cofactor binding"/>
    <property type="evidence" value="ECO:0007669"/>
    <property type="project" value="UniProtKB-UniRule"/>
</dbReference>
<dbReference type="GO" id="GO:0046872">
    <property type="term" value="F:metal ion binding"/>
    <property type="evidence" value="ECO:0007669"/>
    <property type="project" value="UniProtKB-KW"/>
</dbReference>
<dbReference type="InterPro" id="IPR036374">
    <property type="entry name" value="OxRdtase_Mopterin-bd_sf"/>
</dbReference>
<accession>A0A0R2SVA1</accession>
<comment type="catalytic activity">
    <reaction evidence="5">
        <text>L-methionyl-[protein] + a quinone + H2O = L-methionyl-(S)-S-oxide-[protein] + a quinol</text>
        <dbReference type="Rhea" id="RHEA:51292"/>
        <dbReference type="Rhea" id="RHEA-COMP:12313"/>
        <dbReference type="Rhea" id="RHEA-COMP:12315"/>
        <dbReference type="ChEBI" id="CHEBI:15377"/>
        <dbReference type="ChEBI" id="CHEBI:16044"/>
        <dbReference type="ChEBI" id="CHEBI:24646"/>
        <dbReference type="ChEBI" id="CHEBI:44120"/>
        <dbReference type="ChEBI" id="CHEBI:132124"/>
    </reaction>
</comment>
<evidence type="ECO:0000256" key="1">
    <source>
        <dbReference type="ARBA" id="ARBA00022505"/>
    </source>
</evidence>
<dbReference type="HAMAP" id="MF_01206">
    <property type="entry name" value="MsrP"/>
    <property type="match status" value="1"/>
</dbReference>